<reference evidence="2 3" key="2">
    <citation type="submission" date="2024-07" db="EMBL/GenBank/DDBJ databases">
        <authorList>
            <person name="Akdeniz Z."/>
        </authorList>
    </citation>
    <scope>NUCLEOTIDE SEQUENCE [LARGE SCALE GENOMIC DNA]</scope>
</reference>
<organism evidence="1">
    <name type="scientific">Hexamita inflata</name>
    <dbReference type="NCBI Taxonomy" id="28002"/>
    <lineage>
        <taxon>Eukaryota</taxon>
        <taxon>Metamonada</taxon>
        <taxon>Diplomonadida</taxon>
        <taxon>Hexamitidae</taxon>
        <taxon>Hexamitinae</taxon>
        <taxon>Hexamita</taxon>
    </lineage>
</organism>
<gene>
    <name evidence="2" type="ORF">HINF_LOCUS10306</name>
    <name evidence="1" type="ORF">HINF_LOCUS64869</name>
</gene>
<evidence type="ECO:0000313" key="2">
    <source>
        <dbReference type="EMBL" id="CAL5988300.1"/>
    </source>
</evidence>
<dbReference type="EMBL" id="CATOUU010001177">
    <property type="protein sequence ID" value="CAI9977224.1"/>
    <property type="molecule type" value="Genomic_DNA"/>
</dbReference>
<sequence length="107" mass="12344">MEDLSQNELHEFWSIMDLSRLPYIGPVTCYHLARNIGLSSCVKPDLHLKRLVNSLFGNDDEKFVQQIIQKLADQLQKTPGEVDFSLWVWLSHEGCQKEGCCGILRLR</sequence>
<accession>A0AA86RSJ3</accession>
<evidence type="ECO:0000313" key="3">
    <source>
        <dbReference type="Proteomes" id="UP001642409"/>
    </source>
</evidence>
<proteinExistence type="predicted"/>
<evidence type="ECO:0000313" key="1">
    <source>
        <dbReference type="EMBL" id="CAI9977224.1"/>
    </source>
</evidence>
<dbReference type="AlphaFoldDB" id="A0AA86RSJ3"/>
<dbReference type="EMBL" id="CAXDID020000022">
    <property type="protein sequence ID" value="CAL5988300.1"/>
    <property type="molecule type" value="Genomic_DNA"/>
</dbReference>
<protein>
    <submittedName>
        <fullName evidence="1">Uncharacterized protein</fullName>
    </submittedName>
</protein>
<keyword evidence="3" id="KW-1185">Reference proteome</keyword>
<reference evidence="1" key="1">
    <citation type="submission" date="2023-06" db="EMBL/GenBank/DDBJ databases">
        <authorList>
            <person name="Kurt Z."/>
        </authorList>
    </citation>
    <scope>NUCLEOTIDE SEQUENCE</scope>
</reference>
<name>A0AA86RSJ3_9EUKA</name>
<comment type="caution">
    <text evidence="1">The sequence shown here is derived from an EMBL/GenBank/DDBJ whole genome shotgun (WGS) entry which is preliminary data.</text>
</comment>
<dbReference type="Proteomes" id="UP001642409">
    <property type="component" value="Unassembled WGS sequence"/>
</dbReference>